<sequence>GRMEVLWIECIFCNLTHFACNRGVDCGERQLWVEEGQDLVLDCALPWHGGSHGAKTYTFYR</sequence>
<name>A0A7K7CP37_APHCE</name>
<dbReference type="PANTHER" id="PTHR35540">
    <property type="entry name" value="IZUMO SPERM-EGG FUSION PROTEIN 1"/>
    <property type="match status" value="1"/>
</dbReference>
<dbReference type="AlphaFoldDB" id="A0A7K7CP37"/>
<accession>A0A7K7CP37</accession>
<dbReference type="GO" id="GO:0002080">
    <property type="term" value="C:acrosomal membrane"/>
    <property type="evidence" value="ECO:0007669"/>
    <property type="project" value="TreeGrafter"/>
</dbReference>
<feature type="domain" description="Izumo protein immunoglobulin" evidence="1">
    <location>
        <begin position="29"/>
        <end position="61"/>
    </location>
</feature>
<dbReference type="GO" id="GO:0005886">
    <property type="term" value="C:plasma membrane"/>
    <property type="evidence" value="ECO:0007669"/>
    <property type="project" value="TreeGrafter"/>
</dbReference>
<dbReference type="Proteomes" id="UP000575874">
    <property type="component" value="Unassembled WGS sequence"/>
</dbReference>
<organism evidence="2 3">
    <name type="scientific">Aphelocoma coerulescens</name>
    <name type="common">Florida scrub-jay</name>
    <name type="synonym">Corvus coerulescens</name>
    <dbReference type="NCBI Taxonomy" id="39617"/>
    <lineage>
        <taxon>Eukaryota</taxon>
        <taxon>Metazoa</taxon>
        <taxon>Chordata</taxon>
        <taxon>Craniata</taxon>
        <taxon>Vertebrata</taxon>
        <taxon>Euteleostomi</taxon>
        <taxon>Archelosauria</taxon>
        <taxon>Archosauria</taxon>
        <taxon>Dinosauria</taxon>
        <taxon>Saurischia</taxon>
        <taxon>Theropoda</taxon>
        <taxon>Coelurosauria</taxon>
        <taxon>Aves</taxon>
        <taxon>Neognathae</taxon>
        <taxon>Neoaves</taxon>
        <taxon>Telluraves</taxon>
        <taxon>Australaves</taxon>
        <taxon>Passeriformes</taxon>
        <taxon>Corvoidea</taxon>
        <taxon>Corvidae</taxon>
        <taxon>Aphelocoma</taxon>
    </lineage>
</organism>
<evidence type="ECO:0000259" key="1">
    <source>
        <dbReference type="Pfam" id="PF16706"/>
    </source>
</evidence>
<reference evidence="2 3" key="1">
    <citation type="submission" date="2019-09" db="EMBL/GenBank/DDBJ databases">
        <title>Bird 10,000 Genomes (B10K) Project - Family phase.</title>
        <authorList>
            <person name="Zhang G."/>
        </authorList>
    </citation>
    <scope>NUCLEOTIDE SEQUENCE [LARGE SCALE GENOMIC DNA]</scope>
    <source>
        <strain evidence="2">OUT-0022</strain>
        <tissue evidence="2">Blood</tissue>
    </source>
</reference>
<gene>
    <name evidence="2" type="primary">Izumo1</name>
    <name evidence="2" type="ORF">APHCOE_R16004</name>
</gene>
<dbReference type="InterPro" id="IPR032700">
    <property type="entry name" value="IZUMO1"/>
</dbReference>
<evidence type="ECO:0000313" key="3">
    <source>
        <dbReference type="Proteomes" id="UP000575874"/>
    </source>
</evidence>
<protein>
    <submittedName>
        <fullName evidence="2">IZUM1 protein</fullName>
    </submittedName>
</protein>
<keyword evidence="3" id="KW-1185">Reference proteome</keyword>
<evidence type="ECO:0000313" key="2">
    <source>
        <dbReference type="EMBL" id="NWY22664.1"/>
    </source>
</evidence>
<comment type="caution">
    <text evidence="2">The sequence shown here is derived from an EMBL/GenBank/DDBJ whole genome shotgun (WGS) entry which is preliminary data.</text>
</comment>
<dbReference type="GO" id="GO:0086080">
    <property type="term" value="F:protein binding involved in heterotypic cell-cell adhesion"/>
    <property type="evidence" value="ECO:0007669"/>
    <property type="project" value="TreeGrafter"/>
</dbReference>
<dbReference type="PANTHER" id="PTHR35540:SF1">
    <property type="entry name" value="IZUMO SPERM-EGG FUSION PROTEIN 1"/>
    <property type="match status" value="1"/>
</dbReference>
<dbReference type="GO" id="GO:0005102">
    <property type="term" value="F:signaling receptor binding"/>
    <property type="evidence" value="ECO:0007669"/>
    <property type="project" value="InterPro"/>
</dbReference>
<feature type="non-terminal residue" evidence="2">
    <location>
        <position position="61"/>
    </location>
</feature>
<dbReference type="EMBL" id="VZSI01000348">
    <property type="protein sequence ID" value="NWY22664.1"/>
    <property type="molecule type" value="Genomic_DNA"/>
</dbReference>
<dbReference type="InterPro" id="IPR032699">
    <property type="entry name" value="Izumo-Ig"/>
</dbReference>
<dbReference type="Pfam" id="PF16706">
    <property type="entry name" value="Izumo-Ig"/>
    <property type="match status" value="1"/>
</dbReference>
<proteinExistence type="predicted"/>
<dbReference type="GO" id="GO:0007342">
    <property type="term" value="P:fusion of sperm to egg plasma membrane involved in single fertilization"/>
    <property type="evidence" value="ECO:0007669"/>
    <property type="project" value="InterPro"/>
</dbReference>
<dbReference type="GO" id="GO:0035036">
    <property type="term" value="P:sperm-egg recognition"/>
    <property type="evidence" value="ECO:0007669"/>
    <property type="project" value="InterPro"/>
</dbReference>
<feature type="non-terminal residue" evidence="2">
    <location>
        <position position="1"/>
    </location>
</feature>